<dbReference type="Proteomes" id="UP000800040">
    <property type="component" value="Unassembled WGS sequence"/>
</dbReference>
<gene>
    <name evidence="2" type="ORF">BDW02DRAFT_213777</name>
</gene>
<dbReference type="AlphaFoldDB" id="A0A6A5KLN3"/>
<proteinExistence type="predicted"/>
<reference evidence="2" key="1">
    <citation type="submission" date="2020-01" db="EMBL/GenBank/DDBJ databases">
        <authorList>
            <consortium name="DOE Joint Genome Institute"/>
            <person name="Haridas S."/>
            <person name="Albert R."/>
            <person name="Binder M."/>
            <person name="Bloem J."/>
            <person name="Labutti K."/>
            <person name="Salamov A."/>
            <person name="Andreopoulos B."/>
            <person name="Baker S.E."/>
            <person name="Barry K."/>
            <person name="Bills G."/>
            <person name="Bluhm B.H."/>
            <person name="Cannon C."/>
            <person name="Castanera R."/>
            <person name="Culley D.E."/>
            <person name="Daum C."/>
            <person name="Ezra D."/>
            <person name="Gonzalez J.B."/>
            <person name="Henrissat B."/>
            <person name="Kuo A."/>
            <person name="Liang C."/>
            <person name="Lipzen A."/>
            <person name="Lutzoni F."/>
            <person name="Magnuson J."/>
            <person name="Mondo S."/>
            <person name="Nolan M."/>
            <person name="Ohm R."/>
            <person name="Pangilinan J."/>
            <person name="Park H.-J."/>
            <person name="Ramirez L."/>
            <person name="Alfaro M."/>
            <person name="Sun H."/>
            <person name="Tritt A."/>
            <person name="Yoshinaga Y."/>
            <person name="Zwiers L.-H."/>
            <person name="Turgeon B.G."/>
            <person name="Goodwin S.B."/>
            <person name="Spatafora J.W."/>
            <person name="Crous P.W."/>
            <person name="Grigoriev I.V."/>
        </authorList>
    </citation>
    <scope>NUCLEOTIDE SEQUENCE</scope>
    <source>
        <strain evidence="2">P77</strain>
    </source>
</reference>
<keyword evidence="3" id="KW-1185">Reference proteome</keyword>
<name>A0A6A5KLN3_9PLEO</name>
<organism evidence="2 3">
    <name type="scientific">Decorospora gaudefroyi</name>
    <dbReference type="NCBI Taxonomy" id="184978"/>
    <lineage>
        <taxon>Eukaryota</taxon>
        <taxon>Fungi</taxon>
        <taxon>Dikarya</taxon>
        <taxon>Ascomycota</taxon>
        <taxon>Pezizomycotina</taxon>
        <taxon>Dothideomycetes</taxon>
        <taxon>Pleosporomycetidae</taxon>
        <taxon>Pleosporales</taxon>
        <taxon>Pleosporineae</taxon>
        <taxon>Pleosporaceae</taxon>
        <taxon>Decorospora</taxon>
    </lineage>
</organism>
<evidence type="ECO:0000313" key="3">
    <source>
        <dbReference type="Proteomes" id="UP000800040"/>
    </source>
</evidence>
<evidence type="ECO:0000313" key="2">
    <source>
        <dbReference type="EMBL" id="KAF1836702.1"/>
    </source>
</evidence>
<sequence>MYQSYFLNFYFLQHLHLDRTHLEVQRQTNNLPRQNTTILNQYSSHTGTSSISSSSTSTKPHSPHTYIARKRRRTTDRHPIPLRLNERQETSSSRSRCLSCWLIQKTCEEAATITRIATSASNSCLSAFLQEIGATIKWLAVTAKSRMVFN</sequence>
<evidence type="ECO:0000256" key="1">
    <source>
        <dbReference type="SAM" id="MobiDB-lite"/>
    </source>
</evidence>
<accession>A0A6A5KLN3</accession>
<feature type="region of interest" description="Disordered" evidence="1">
    <location>
        <begin position="43"/>
        <end position="79"/>
    </location>
</feature>
<feature type="compositionally biased region" description="Low complexity" evidence="1">
    <location>
        <begin position="43"/>
        <end position="65"/>
    </location>
</feature>
<dbReference type="EMBL" id="ML975270">
    <property type="protein sequence ID" value="KAF1836702.1"/>
    <property type="molecule type" value="Genomic_DNA"/>
</dbReference>
<protein>
    <submittedName>
        <fullName evidence="2">Uncharacterized protein</fullName>
    </submittedName>
</protein>